<sequence length="184" mass="19014">MGATALVAALLAGRHPGALGEDDHADAVAQPVGALLGHLGQGVQAGLAVDGDHANGAEGPTQDGQLEQFLLEHEHHARKPLLQGHRLPGRLVLGQHHHGLVGDVVGAPHLGADAEHAAHQPLHEAEAPGVDQHVGRLGREGSGENHQEAEDGGERDGQQEEQGRAELGHGRSRQRAVRGGAASR</sequence>
<organism evidence="2">
    <name type="scientific">bioreactor metagenome</name>
    <dbReference type="NCBI Taxonomy" id="1076179"/>
    <lineage>
        <taxon>unclassified sequences</taxon>
        <taxon>metagenomes</taxon>
        <taxon>ecological metagenomes</taxon>
    </lineage>
</organism>
<gene>
    <name evidence="2" type="ORF">SDC9_196601</name>
</gene>
<reference evidence="2" key="1">
    <citation type="submission" date="2019-08" db="EMBL/GenBank/DDBJ databases">
        <authorList>
            <person name="Kucharzyk K."/>
            <person name="Murdoch R.W."/>
            <person name="Higgins S."/>
            <person name="Loffler F."/>
        </authorList>
    </citation>
    <scope>NUCLEOTIDE SEQUENCE</scope>
</reference>
<accession>A0A645ICF7</accession>
<evidence type="ECO:0000313" key="2">
    <source>
        <dbReference type="EMBL" id="MPN48988.1"/>
    </source>
</evidence>
<dbReference type="AlphaFoldDB" id="A0A645ICF7"/>
<protein>
    <submittedName>
        <fullName evidence="2">Uncharacterized protein</fullName>
    </submittedName>
</protein>
<feature type="region of interest" description="Disordered" evidence="1">
    <location>
        <begin position="125"/>
        <end position="184"/>
    </location>
</feature>
<evidence type="ECO:0000256" key="1">
    <source>
        <dbReference type="SAM" id="MobiDB-lite"/>
    </source>
</evidence>
<dbReference type="EMBL" id="VSSQ01111815">
    <property type="protein sequence ID" value="MPN48988.1"/>
    <property type="molecule type" value="Genomic_DNA"/>
</dbReference>
<name>A0A645ICF7_9ZZZZ</name>
<comment type="caution">
    <text evidence="2">The sequence shown here is derived from an EMBL/GenBank/DDBJ whole genome shotgun (WGS) entry which is preliminary data.</text>
</comment>
<feature type="compositionally biased region" description="Basic and acidic residues" evidence="1">
    <location>
        <begin position="133"/>
        <end position="169"/>
    </location>
</feature>
<proteinExistence type="predicted"/>